<organism evidence="3 4">
    <name type="scientific">Sorlinia euscelidii</name>
    <dbReference type="NCBI Taxonomy" id="3081148"/>
    <lineage>
        <taxon>Bacteria</taxon>
        <taxon>Pseudomonadati</taxon>
        <taxon>Pseudomonadota</taxon>
        <taxon>Alphaproteobacteria</taxon>
        <taxon>Acetobacterales</taxon>
        <taxon>Acetobacteraceae</taxon>
        <taxon>Sorlinia</taxon>
    </lineage>
</organism>
<dbReference type="Proteomes" id="UP001312908">
    <property type="component" value="Unassembled WGS sequence"/>
</dbReference>
<feature type="region of interest" description="Disordered" evidence="1">
    <location>
        <begin position="34"/>
        <end position="62"/>
    </location>
</feature>
<dbReference type="InterPro" id="IPR006059">
    <property type="entry name" value="SBP"/>
</dbReference>
<evidence type="ECO:0000256" key="1">
    <source>
        <dbReference type="SAM" id="MobiDB-lite"/>
    </source>
</evidence>
<dbReference type="Gene3D" id="3.40.190.10">
    <property type="entry name" value="Periplasmic binding protein-like II"/>
    <property type="match status" value="1"/>
</dbReference>
<evidence type="ECO:0008006" key="5">
    <source>
        <dbReference type="Google" id="ProtNLM"/>
    </source>
</evidence>
<dbReference type="SUPFAM" id="SSF53850">
    <property type="entry name" value="Periplasmic binding protein-like II"/>
    <property type="match status" value="1"/>
</dbReference>
<feature type="chain" id="PRO_5045962639" description="Fe/B12 periplasmic-binding domain-containing protein" evidence="2">
    <location>
        <begin position="34"/>
        <end position="355"/>
    </location>
</feature>
<name>A0ABU7U1R5_9PROT</name>
<sequence>MIPCRMGLSLFLMSCAILALPLSLGLSSETASAQHGARCGRNDHHKPCRPVRKARHRKSRHVALTSPSVKTPTFTVQVPPLFTAMPSLMISVGPYHFIEPRSSHYQTSTVTAGSPPIIIDDAYRIATDCLSGALRVIAPERPLSARGTSPCSVGVGAVRDVLLWDRQRLGHASLSWSDFWNIARHPGKRALPLSPRLTMEVALLADGVKPQDIYHELATDEGVSRALEKLDQIRPYLTWWRDARDAARIIQDGEALMGLMPTQSILVLRSTTREDRYSFATDNMLAENYVAAVPHDGSTAENNAAVWQLRAAPPHLTVPSDLETASPPLLVIDDGFWLRHGTSLEQRFAQWVESR</sequence>
<comment type="caution">
    <text evidence="3">The sequence shown here is derived from an EMBL/GenBank/DDBJ whole genome shotgun (WGS) entry which is preliminary data.</text>
</comment>
<feature type="compositionally biased region" description="Basic residues" evidence="1">
    <location>
        <begin position="43"/>
        <end position="61"/>
    </location>
</feature>
<keyword evidence="2" id="KW-0732">Signal</keyword>
<accession>A0ABU7U1R5</accession>
<dbReference type="Pfam" id="PF13416">
    <property type="entry name" value="SBP_bac_8"/>
    <property type="match status" value="1"/>
</dbReference>
<evidence type="ECO:0000256" key="2">
    <source>
        <dbReference type="SAM" id="SignalP"/>
    </source>
</evidence>
<dbReference type="EMBL" id="JAWJZY010000001">
    <property type="protein sequence ID" value="MEE8657779.1"/>
    <property type="molecule type" value="Genomic_DNA"/>
</dbReference>
<proteinExistence type="predicted"/>
<keyword evidence="4" id="KW-1185">Reference proteome</keyword>
<reference evidence="3 4" key="1">
    <citation type="submission" date="2023-10" db="EMBL/GenBank/DDBJ databases">
        <title>Sorlinia euscelidii gen. nov., sp. nov., an acetic acid bacteria isolated from the gut of Euscelidius variegatus emitter.</title>
        <authorList>
            <person name="Michoud G."/>
            <person name="Marasco R."/>
            <person name="Seferji K."/>
            <person name="Gonella E."/>
            <person name="Garuglieri E."/>
            <person name="Alma A."/>
            <person name="Mapelli F."/>
            <person name="Borin S."/>
            <person name="Daffonchio D."/>
            <person name="Crotti E."/>
        </authorList>
    </citation>
    <scope>NUCLEOTIDE SEQUENCE [LARGE SCALE GENOMIC DNA]</scope>
    <source>
        <strain evidence="3 4">EV16P</strain>
    </source>
</reference>
<gene>
    <name evidence="3" type="ORF">DOFOFD_01960</name>
</gene>
<feature type="signal peptide" evidence="2">
    <location>
        <begin position="1"/>
        <end position="33"/>
    </location>
</feature>
<evidence type="ECO:0000313" key="3">
    <source>
        <dbReference type="EMBL" id="MEE8657779.1"/>
    </source>
</evidence>
<protein>
    <recommendedName>
        <fullName evidence="5">Fe/B12 periplasmic-binding domain-containing protein</fullName>
    </recommendedName>
</protein>
<evidence type="ECO:0000313" key="4">
    <source>
        <dbReference type="Proteomes" id="UP001312908"/>
    </source>
</evidence>